<evidence type="ECO:0000313" key="3">
    <source>
        <dbReference type="Proteomes" id="UP000027178"/>
    </source>
</evidence>
<proteinExistence type="predicted"/>
<dbReference type="AlphaFoldDB" id="A0A066YME2"/>
<gene>
    <name evidence="2" type="ORF">KCH_58190</name>
</gene>
<feature type="compositionally biased region" description="Low complexity" evidence="1">
    <location>
        <begin position="37"/>
        <end position="60"/>
    </location>
</feature>
<organism evidence="2 3">
    <name type="scientific">Kitasatospora cheerisanensis KCTC 2395</name>
    <dbReference type="NCBI Taxonomy" id="1348663"/>
    <lineage>
        <taxon>Bacteria</taxon>
        <taxon>Bacillati</taxon>
        <taxon>Actinomycetota</taxon>
        <taxon>Actinomycetes</taxon>
        <taxon>Kitasatosporales</taxon>
        <taxon>Streptomycetaceae</taxon>
        <taxon>Kitasatospora</taxon>
    </lineage>
</organism>
<dbReference type="HOGENOM" id="CLU_2601368_0_0_11"/>
<name>A0A066YME2_9ACTN</name>
<evidence type="ECO:0000313" key="2">
    <source>
        <dbReference type="EMBL" id="KDN82312.1"/>
    </source>
</evidence>
<keyword evidence="3" id="KW-1185">Reference proteome</keyword>
<dbReference type="Proteomes" id="UP000027178">
    <property type="component" value="Unassembled WGS sequence"/>
</dbReference>
<accession>A0A066YME2</accession>
<reference evidence="2 3" key="1">
    <citation type="submission" date="2014-05" db="EMBL/GenBank/DDBJ databases">
        <title>Draft Genome Sequence of Kitasatospora cheerisanensis KCTC 2395.</title>
        <authorList>
            <person name="Nam D.H."/>
        </authorList>
    </citation>
    <scope>NUCLEOTIDE SEQUENCE [LARGE SCALE GENOMIC DNA]</scope>
    <source>
        <strain evidence="2 3">KCTC 2395</strain>
    </source>
</reference>
<protein>
    <submittedName>
        <fullName evidence="2">Uncharacterized protein</fullName>
    </submittedName>
</protein>
<comment type="caution">
    <text evidence="2">The sequence shown here is derived from an EMBL/GenBank/DDBJ whole genome shotgun (WGS) entry which is preliminary data.</text>
</comment>
<evidence type="ECO:0000256" key="1">
    <source>
        <dbReference type="SAM" id="MobiDB-lite"/>
    </source>
</evidence>
<dbReference type="EMBL" id="JNBY01000112">
    <property type="protein sequence ID" value="KDN82312.1"/>
    <property type="molecule type" value="Genomic_DNA"/>
</dbReference>
<sequence>MDDDGFIIACETAELAAGALVVDRHPDRRALSGRQGGSAKARASRSATPCSSNSTDCGSSSFTCARRCLPASSWLLLWS</sequence>
<feature type="region of interest" description="Disordered" evidence="1">
    <location>
        <begin position="28"/>
        <end position="60"/>
    </location>
</feature>